<dbReference type="PANTHER" id="PTHR43386:SF1">
    <property type="entry name" value="D,D-DIPEPTIDE TRANSPORT SYSTEM PERMEASE PROTEIN DDPC-RELATED"/>
    <property type="match status" value="1"/>
</dbReference>
<evidence type="ECO:0000256" key="5">
    <source>
        <dbReference type="ARBA" id="ARBA00022989"/>
    </source>
</evidence>
<proteinExistence type="inferred from homology"/>
<dbReference type="InterPro" id="IPR000515">
    <property type="entry name" value="MetI-like"/>
</dbReference>
<reference evidence="9" key="1">
    <citation type="submission" date="2021-01" db="EMBL/GenBank/DDBJ databases">
        <title>Description of Breznakiella homolactica.</title>
        <authorList>
            <person name="Song Y."/>
            <person name="Brune A."/>
        </authorList>
    </citation>
    <scope>NUCLEOTIDE SEQUENCE</scope>
    <source>
        <strain evidence="9">RmG30</strain>
    </source>
</reference>
<evidence type="ECO:0000256" key="6">
    <source>
        <dbReference type="ARBA" id="ARBA00023136"/>
    </source>
</evidence>
<dbReference type="GO" id="GO:0005886">
    <property type="term" value="C:plasma membrane"/>
    <property type="evidence" value="ECO:0007669"/>
    <property type="project" value="UniProtKB-SubCell"/>
</dbReference>
<dbReference type="RefSeq" id="WP_215626139.1">
    <property type="nucleotide sequence ID" value="NZ_CP067089.2"/>
</dbReference>
<comment type="subcellular location">
    <subcellularLocation>
        <location evidence="1 7">Cell membrane</location>
        <topology evidence="1 7">Multi-pass membrane protein</topology>
    </subcellularLocation>
</comment>
<dbReference type="Pfam" id="PF00528">
    <property type="entry name" value="BPD_transp_1"/>
    <property type="match status" value="1"/>
</dbReference>
<dbReference type="KEGG" id="bhc:JFL75_18175"/>
<dbReference type="SUPFAM" id="SSF161098">
    <property type="entry name" value="MetI-like"/>
    <property type="match status" value="1"/>
</dbReference>
<dbReference type="InterPro" id="IPR035906">
    <property type="entry name" value="MetI-like_sf"/>
</dbReference>
<evidence type="ECO:0000259" key="8">
    <source>
        <dbReference type="PROSITE" id="PS50928"/>
    </source>
</evidence>
<dbReference type="PANTHER" id="PTHR43386">
    <property type="entry name" value="OLIGOPEPTIDE TRANSPORT SYSTEM PERMEASE PROTEIN APPC"/>
    <property type="match status" value="1"/>
</dbReference>
<keyword evidence="4 7" id="KW-0812">Transmembrane</keyword>
<accession>A0A7T7XM87</accession>
<dbReference type="GO" id="GO:0055085">
    <property type="term" value="P:transmembrane transport"/>
    <property type="evidence" value="ECO:0007669"/>
    <property type="project" value="InterPro"/>
</dbReference>
<name>A0A7T7XM87_9SPIR</name>
<feature type="domain" description="ABC transmembrane type-1" evidence="8">
    <location>
        <begin position="90"/>
        <end position="279"/>
    </location>
</feature>
<feature type="transmembrane region" description="Helical" evidence="7">
    <location>
        <begin position="94"/>
        <end position="117"/>
    </location>
</feature>
<dbReference type="Pfam" id="PF12911">
    <property type="entry name" value="OppC_N"/>
    <property type="match status" value="1"/>
</dbReference>
<protein>
    <submittedName>
        <fullName evidence="9">ABC transporter permease</fullName>
    </submittedName>
</protein>
<dbReference type="EMBL" id="CP067089">
    <property type="protein sequence ID" value="QQO08833.1"/>
    <property type="molecule type" value="Genomic_DNA"/>
</dbReference>
<keyword evidence="5 7" id="KW-1133">Transmembrane helix</keyword>
<feature type="transmembrane region" description="Helical" evidence="7">
    <location>
        <begin position="257"/>
        <end position="278"/>
    </location>
</feature>
<keyword evidence="6 7" id="KW-0472">Membrane</keyword>
<keyword evidence="2 7" id="KW-0813">Transport</keyword>
<dbReference type="AlphaFoldDB" id="A0A7T7XM87"/>
<evidence type="ECO:0000256" key="2">
    <source>
        <dbReference type="ARBA" id="ARBA00022448"/>
    </source>
</evidence>
<evidence type="ECO:0000313" key="10">
    <source>
        <dbReference type="Proteomes" id="UP000595917"/>
    </source>
</evidence>
<dbReference type="InterPro" id="IPR050366">
    <property type="entry name" value="BP-dependent_transpt_permease"/>
</dbReference>
<feature type="transmembrane region" description="Helical" evidence="7">
    <location>
        <begin position="211"/>
        <end position="236"/>
    </location>
</feature>
<dbReference type="CDD" id="cd06261">
    <property type="entry name" value="TM_PBP2"/>
    <property type="match status" value="1"/>
</dbReference>
<dbReference type="Proteomes" id="UP000595917">
    <property type="component" value="Chromosome"/>
</dbReference>
<gene>
    <name evidence="9" type="ORF">JFL75_18175</name>
</gene>
<organism evidence="9 10">
    <name type="scientific">Breznakiella homolactica</name>
    <dbReference type="NCBI Taxonomy" id="2798577"/>
    <lineage>
        <taxon>Bacteria</taxon>
        <taxon>Pseudomonadati</taxon>
        <taxon>Spirochaetota</taxon>
        <taxon>Spirochaetia</taxon>
        <taxon>Spirochaetales</taxon>
        <taxon>Breznakiellaceae</taxon>
        <taxon>Breznakiella</taxon>
    </lineage>
</organism>
<evidence type="ECO:0000256" key="1">
    <source>
        <dbReference type="ARBA" id="ARBA00004651"/>
    </source>
</evidence>
<dbReference type="Gene3D" id="1.10.3720.10">
    <property type="entry name" value="MetI-like"/>
    <property type="match status" value="1"/>
</dbReference>
<sequence length="292" mass="31823">MKPYLKKEQNEYGFGPWQQAWLTYKKSKTAMAGLIVFAALILVAVFADKIAPYGYDDQNLAVRFTPPGKDFIFGTDNFGRDIFSRIVLGSRYSMVIGAVAMSFSCIVGTILGAIAGFYNDIIDNAIMRFIDLLMAIPSIMLAISIIAVLGNGVQNVILAVGISSVPAYARQIRATVLSIKDQEFIEAATCIGSSRIRTLFRHVLPNCLAPIIVQMSLSVSQAILSASSLSFIGLGITPPLPEWGAMLSAGRPYIREYAWIVTFPGLAIMLVVFALNLMGDGLRDALDPRLKR</sequence>
<evidence type="ECO:0000256" key="4">
    <source>
        <dbReference type="ARBA" id="ARBA00022692"/>
    </source>
</evidence>
<keyword evidence="3" id="KW-1003">Cell membrane</keyword>
<evidence type="ECO:0000256" key="3">
    <source>
        <dbReference type="ARBA" id="ARBA00022475"/>
    </source>
</evidence>
<evidence type="ECO:0000256" key="7">
    <source>
        <dbReference type="RuleBase" id="RU363032"/>
    </source>
</evidence>
<feature type="transmembrane region" description="Helical" evidence="7">
    <location>
        <begin position="129"/>
        <end position="149"/>
    </location>
</feature>
<keyword evidence="10" id="KW-1185">Reference proteome</keyword>
<feature type="transmembrane region" description="Helical" evidence="7">
    <location>
        <begin position="29"/>
        <end position="47"/>
    </location>
</feature>
<dbReference type="InterPro" id="IPR025966">
    <property type="entry name" value="OppC_N"/>
</dbReference>
<evidence type="ECO:0000313" key="9">
    <source>
        <dbReference type="EMBL" id="QQO08833.1"/>
    </source>
</evidence>
<dbReference type="PROSITE" id="PS50928">
    <property type="entry name" value="ABC_TM1"/>
    <property type="match status" value="1"/>
</dbReference>
<comment type="similarity">
    <text evidence="7">Belongs to the binding-protein-dependent transport system permease family.</text>
</comment>